<proteinExistence type="predicted"/>
<name>A0ABD2JJQ2_HETSC</name>
<dbReference type="PANTHER" id="PTHR12243">
    <property type="entry name" value="MADF DOMAIN TRANSCRIPTION FACTOR"/>
    <property type="match status" value="1"/>
</dbReference>
<dbReference type="InterPro" id="IPR006578">
    <property type="entry name" value="MADF-dom"/>
</dbReference>
<feature type="region of interest" description="Disordered" evidence="1">
    <location>
        <begin position="21"/>
        <end position="42"/>
    </location>
</feature>
<organism evidence="3 4">
    <name type="scientific">Heterodera schachtii</name>
    <name type="common">Sugarbeet cyst nematode worm</name>
    <name type="synonym">Tylenchus schachtii</name>
    <dbReference type="NCBI Taxonomy" id="97005"/>
    <lineage>
        <taxon>Eukaryota</taxon>
        <taxon>Metazoa</taxon>
        <taxon>Ecdysozoa</taxon>
        <taxon>Nematoda</taxon>
        <taxon>Chromadorea</taxon>
        <taxon>Rhabditida</taxon>
        <taxon>Tylenchina</taxon>
        <taxon>Tylenchomorpha</taxon>
        <taxon>Tylenchoidea</taxon>
        <taxon>Heteroderidae</taxon>
        <taxon>Heteroderinae</taxon>
        <taxon>Heterodera</taxon>
    </lineage>
</organism>
<evidence type="ECO:0000313" key="3">
    <source>
        <dbReference type="EMBL" id="KAL3090859.1"/>
    </source>
</evidence>
<reference evidence="3 4" key="1">
    <citation type="submission" date="2024-10" db="EMBL/GenBank/DDBJ databases">
        <authorList>
            <person name="Kim D."/>
        </authorList>
    </citation>
    <scope>NUCLEOTIDE SEQUENCE [LARGE SCALE GENOMIC DNA]</scope>
    <source>
        <strain evidence="3">Taebaek</strain>
    </source>
</reference>
<dbReference type="AlphaFoldDB" id="A0ABD2JJQ2"/>
<dbReference type="PROSITE" id="PS51029">
    <property type="entry name" value="MADF"/>
    <property type="match status" value="1"/>
</dbReference>
<evidence type="ECO:0000259" key="2">
    <source>
        <dbReference type="PROSITE" id="PS51029"/>
    </source>
</evidence>
<gene>
    <name evidence="3" type="ORF">niasHS_007234</name>
</gene>
<comment type="caution">
    <text evidence="3">The sequence shown here is derived from an EMBL/GenBank/DDBJ whole genome shotgun (WGS) entry which is preliminary data.</text>
</comment>
<dbReference type="Pfam" id="PF10545">
    <property type="entry name" value="MADF_DNA_bdg"/>
    <property type="match status" value="1"/>
</dbReference>
<protein>
    <recommendedName>
        <fullName evidence="2">MADF domain-containing protein</fullName>
    </recommendedName>
</protein>
<accession>A0ABD2JJQ2</accession>
<feature type="region of interest" description="Disordered" evidence="1">
    <location>
        <begin position="163"/>
        <end position="230"/>
    </location>
</feature>
<feature type="compositionally biased region" description="Low complexity" evidence="1">
    <location>
        <begin position="218"/>
        <end position="227"/>
    </location>
</feature>
<sequence>MANTILQTLAIEHQKHLQLQQQQQQQMQQEDDGEFGAQQRKRKTSCRASIALNMEQKMRLIDYIHERPQIWDCNVEGFRSNQSRQSAFNEVAVLLSDDIETFSRIQIQEEWGKLRYCFTRIMKKLLEEGGGRTVDEGQLNTISWPYWKRMEFLLPGVRAQLAHQPTSTESECGNQEQGSPGKEPNVSATALPKVRRKRSVRKNSVAMAERQEVQTNGPTTAATRAKTPPQPFTTQDFLMANFAALKTSQNLLGQFQQQQQMLNNCHASTAIQRQRSIDYDREGEKNSEMGPMTGGVGTAMSTADLVTALGTIKAQNNSSNIGTDKLNSDMEHLKRDNEFPVYSPSQLANSIISQCKTDQPHQSSASVDFSNGWRISSDARRDSSEPDGEIGSDIAESFGRCIVQQLQTVSRKNPMLAVQMRRELMDVCFKYEMQACVIDGGHG</sequence>
<evidence type="ECO:0000256" key="1">
    <source>
        <dbReference type="SAM" id="MobiDB-lite"/>
    </source>
</evidence>
<feature type="domain" description="MADF" evidence="2">
    <location>
        <begin position="59"/>
        <end position="158"/>
    </location>
</feature>
<dbReference type="SMART" id="SM00595">
    <property type="entry name" value="MADF"/>
    <property type="match status" value="1"/>
</dbReference>
<dbReference type="Proteomes" id="UP001620645">
    <property type="component" value="Unassembled WGS sequence"/>
</dbReference>
<keyword evidence="4" id="KW-1185">Reference proteome</keyword>
<dbReference type="PANTHER" id="PTHR12243:SF67">
    <property type="entry name" value="COREPRESSOR OF PANGOLIN, ISOFORM A-RELATED"/>
    <property type="match status" value="1"/>
</dbReference>
<evidence type="ECO:0000313" key="4">
    <source>
        <dbReference type="Proteomes" id="UP001620645"/>
    </source>
</evidence>
<dbReference type="InterPro" id="IPR039353">
    <property type="entry name" value="TF_Adf1"/>
</dbReference>
<feature type="compositionally biased region" description="Polar residues" evidence="1">
    <location>
        <begin position="163"/>
        <end position="178"/>
    </location>
</feature>
<dbReference type="EMBL" id="JBICCN010000138">
    <property type="protein sequence ID" value="KAL3090859.1"/>
    <property type="molecule type" value="Genomic_DNA"/>
</dbReference>